<dbReference type="EMBL" id="VTWH01000004">
    <property type="protein sequence ID" value="KAA0969028.1"/>
    <property type="molecule type" value="Genomic_DNA"/>
</dbReference>
<proteinExistence type="predicted"/>
<evidence type="ECO:0000313" key="3">
    <source>
        <dbReference type="Proteomes" id="UP000324738"/>
    </source>
</evidence>
<keyword evidence="3" id="KW-1185">Reference proteome</keyword>
<reference evidence="2 3" key="1">
    <citation type="submission" date="2019-08" db="EMBL/GenBank/DDBJ databases">
        <title>Aureimonas fodiniaquatilis sp. nov., isolated from a coal mine wastewater.</title>
        <authorList>
            <person name="Kim W."/>
        </authorList>
    </citation>
    <scope>NUCLEOTIDE SEQUENCE [LARGE SCALE GENOMIC DNA]</scope>
    <source>
        <strain evidence="2 3">CAU 1482</strain>
    </source>
</reference>
<protein>
    <recommendedName>
        <fullName evidence="4">Antifreeze protein</fullName>
    </recommendedName>
</protein>
<organism evidence="2 3">
    <name type="scientific">Aureimonas fodinaquatilis</name>
    <dbReference type="NCBI Taxonomy" id="2565783"/>
    <lineage>
        <taxon>Bacteria</taxon>
        <taxon>Pseudomonadati</taxon>
        <taxon>Pseudomonadota</taxon>
        <taxon>Alphaproteobacteria</taxon>
        <taxon>Hyphomicrobiales</taxon>
        <taxon>Aurantimonadaceae</taxon>
        <taxon>Aureimonas</taxon>
    </lineage>
</organism>
<sequence>MFGKWTRTALIVATLTAGLGGFAATGAQAQELRIGIQNGQPSVQMIDHRQDRWRGNDRHNRWEDRRDRGCDARQAVRKASHMGVRRAQIVDTNRRSLTVAGRDRGGRTMIRFANARGCPVIGQR</sequence>
<evidence type="ECO:0000256" key="1">
    <source>
        <dbReference type="SAM" id="SignalP"/>
    </source>
</evidence>
<dbReference type="OrthoDB" id="8453806at2"/>
<dbReference type="RefSeq" id="WP_149301301.1">
    <property type="nucleotide sequence ID" value="NZ_VTWH01000004.1"/>
</dbReference>
<dbReference type="AlphaFoldDB" id="A0A5B0DRD1"/>
<accession>A0A5B0DRD1</accession>
<evidence type="ECO:0000313" key="2">
    <source>
        <dbReference type="EMBL" id="KAA0969028.1"/>
    </source>
</evidence>
<comment type="caution">
    <text evidence="2">The sequence shown here is derived from an EMBL/GenBank/DDBJ whole genome shotgun (WGS) entry which is preliminary data.</text>
</comment>
<evidence type="ECO:0008006" key="4">
    <source>
        <dbReference type="Google" id="ProtNLM"/>
    </source>
</evidence>
<feature type="signal peptide" evidence="1">
    <location>
        <begin position="1"/>
        <end position="29"/>
    </location>
</feature>
<feature type="chain" id="PRO_5022703206" description="Antifreeze protein" evidence="1">
    <location>
        <begin position="30"/>
        <end position="124"/>
    </location>
</feature>
<dbReference type="Proteomes" id="UP000324738">
    <property type="component" value="Unassembled WGS sequence"/>
</dbReference>
<name>A0A5B0DRD1_9HYPH</name>
<keyword evidence="1" id="KW-0732">Signal</keyword>
<gene>
    <name evidence="2" type="ORF">FPY71_15875</name>
</gene>